<reference evidence="1" key="1">
    <citation type="submission" date="2014-09" db="EMBL/GenBank/DDBJ databases">
        <authorList>
            <person name="Magalhaes I.L.F."/>
            <person name="Oliveira U."/>
            <person name="Santos F.R."/>
            <person name="Vidigal T.H.D.A."/>
            <person name="Brescovit A.D."/>
            <person name="Santos A.J."/>
        </authorList>
    </citation>
    <scope>NUCLEOTIDE SEQUENCE</scope>
    <source>
        <tissue evidence="1">Shoot tissue taken approximately 20 cm above the soil surface</tissue>
    </source>
</reference>
<evidence type="ECO:0000313" key="1">
    <source>
        <dbReference type="EMBL" id="JAE29607.1"/>
    </source>
</evidence>
<protein>
    <submittedName>
        <fullName evidence="1">Uncharacterized protein</fullName>
    </submittedName>
</protein>
<name>A0A0A9GYN3_ARUDO</name>
<reference evidence="1" key="2">
    <citation type="journal article" date="2015" name="Data Brief">
        <title>Shoot transcriptome of the giant reed, Arundo donax.</title>
        <authorList>
            <person name="Barrero R.A."/>
            <person name="Guerrero F.D."/>
            <person name="Moolhuijzen P."/>
            <person name="Goolsby J.A."/>
            <person name="Tidwell J."/>
            <person name="Bellgard S.E."/>
            <person name="Bellgard M.I."/>
        </authorList>
    </citation>
    <scope>NUCLEOTIDE SEQUENCE</scope>
    <source>
        <tissue evidence="1">Shoot tissue taken approximately 20 cm above the soil surface</tissue>
    </source>
</reference>
<dbReference type="AlphaFoldDB" id="A0A0A9GYN3"/>
<sequence>MSHCNCNLKDINVKFSEGDPQPSVS</sequence>
<dbReference type="EMBL" id="GBRH01168289">
    <property type="protein sequence ID" value="JAE29607.1"/>
    <property type="molecule type" value="Transcribed_RNA"/>
</dbReference>
<organism evidence="1">
    <name type="scientific">Arundo donax</name>
    <name type="common">Giant reed</name>
    <name type="synonym">Donax arundinaceus</name>
    <dbReference type="NCBI Taxonomy" id="35708"/>
    <lineage>
        <taxon>Eukaryota</taxon>
        <taxon>Viridiplantae</taxon>
        <taxon>Streptophyta</taxon>
        <taxon>Embryophyta</taxon>
        <taxon>Tracheophyta</taxon>
        <taxon>Spermatophyta</taxon>
        <taxon>Magnoliopsida</taxon>
        <taxon>Liliopsida</taxon>
        <taxon>Poales</taxon>
        <taxon>Poaceae</taxon>
        <taxon>PACMAD clade</taxon>
        <taxon>Arundinoideae</taxon>
        <taxon>Arundineae</taxon>
        <taxon>Arundo</taxon>
    </lineage>
</organism>
<accession>A0A0A9GYN3</accession>
<proteinExistence type="predicted"/>